<name>A0ABY7BMK2_9FIRM</name>
<evidence type="ECO:0000313" key="2">
    <source>
        <dbReference type="EMBL" id="WAM33281.1"/>
    </source>
</evidence>
<protein>
    <submittedName>
        <fullName evidence="2">Rpn family recombination-promoting nuclease/putative transposase</fullName>
    </submittedName>
</protein>
<dbReference type="Pfam" id="PF04754">
    <property type="entry name" value="Transposase_31"/>
    <property type="match status" value="1"/>
</dbReference>
<gene>
    <name evidence="2" type="ORF">OTK00_001776</name>
</gene>
<accession>A0ABY7BMK2</accession>
<dbReference type="InterPro" id="IPR006842">
    <property type="entry name" value="Transposase_31"/>
</dbReference>
<feature type="domain" description="Transposase (putative) YhgA-like" evidence="1">
    <location>
        <begin position="10"/>
        <end position="132"/>
    </location>
</feature>
<proteinExistence type="predicted"/>
<keyword evidence="3" id="KW-1185">Reference proteome</keyword>
<evidence type="ECO:0000259" key="1">
    <source>
        <dbReference type="Pfam" id="PF04754"/>
    </source>
</evidence>
<evidence type="ECO:0000313" key="3">
    <source>
        <dbReference type="Proteomes" id="UP001164909"/>
    </source>
</evidence>
<organism evidence="2 3">
    <name type="scientific">Caldicellulosiruptor morganii</name>
    <dbReference type="NCBI Taxonomy" id="1387555"/>
    <lineage>
        <taxon>Bacteria</taxon>
        <taxon>Bacillati</taxon>
        <taxon>Bacillota</taxon>
        <taxon>Bacillota incertae sedis</taxon>
        <taxon>Caldicellulosiruptorales</taxon>
        <taxon>Caldicellulosiruptoraceae</taxon>
        <taxon>Caldicellulosiruptor</taxon>
    </lineage>
</organism>
<sequence>MNNNFSQDENAIFRLIFSDPKEILFLLKNVAKFSWADRIQKDSIKVIPVDYDNGNVLKYKPDVIAKVTIENSTVYIFIFFISKIPECGMRNIILNNMLLFWEKKIKEGTDKIPPVIPLVLYNGKEIWTEPREIY</sequence>
<reference evidence="2" key="1">
    <citation type="submission" date="2022-12" db="EMBL/GenBank/DDBJ databases">
        <authorList>
            <person name="Bing R.G."/>
            <person name="Willard D.J."/>
            <person name="Manesh M.J.H."/>
            <person name="Laemthong T."/>
            <person name="Crosby J.R."/>
            <person name="Kelly R.M."/>
        </authorList>
    </citation>
    <scope>NUCLEOTIDE SEQUENCE</scope>
    <source>
        <strain evidence="2">DSM 8990</strain>
    </source>
</reference>
<dbReference type="Proteomes" id="UP001164909">
    <property type="component" value="Chromosome"/>
</dbReference>
<dbReference type="RefSeq" id="WP_045169922.1">
    <property type="nucleotide sequence ID" value="NZ_CP113865.1"/>
</dbReference>
<dbReference type="EMBL" id="CP113865">
    <property type="protein sequence ID" value="WAM33281.1"/>
    <property type="molecule type" value="Genomic_DNA"/>
</dbReference>